<dbReference type="EMBL" id="CAJNON010000084">
    <property type="protein sequence ID" value="CAF0938971.1"/>
    <property type="molecule type" value="Genomic_DNA"/>
</dbReference>
<accession>A0A819I793</accession>
<dbReference type="SUPFAM" id="SSF54001">
    <property type="entry name" value="Cysteine proteinases"/>
    <property type="match status" value="1"/>
</dbReference>
<gene>
    <name evidence="2" type="ORF">OKA104_LOCUS24773</name>
    <name evidence="1" type="ORF">VCS650_LOCUS11382</name>
</gene>
<dbReference type="EMBL" id="CAJOAY010002016">
    <property type="protein sequence ID" value="CAF3911957.1"/>
    <property type="molecule type" value="Genomic_DNA"/>
</dbReference>
<evidence type="ECO:0000313" key="2">
    <source>
        <dbReference type="EMBL" id="CAF3911957.1"/>
    </source>
</evidence>
<sequence length="235" mass="26914">MAYSENSGKHESVFNLFQQLLEKKLQESQRNTPEQFSKQMYALASINGDVEGQLKSALEKETHHHKGERIVLIPYCLENSHWSGILIEFQANEEIQRVEYIDSMTGFDVIPEKVKKEFADVFPNVVICIKDLQKESNVESSAKLTFNNLVTAAKYAQLYRDNDLVTNQLQEEINNNDNTSICSAEHEQLHSMEKTENNMMTTNSILEDNKQLKVQQLQQKLTAGLGKSRTLNTDE</sequence>
<name>A0A819I793_9BILA</name>
<protein>
    <recommendedName>
        <fullName evidence="4">Ubiquitin-like protease family profile domain-containing protein</fullName>
    </recommendedName>
</protein>
<evidence type="ECO:0000313" key="3">
    <source>
        <dbReference type="Proteomes" id="UP000663881"/>
    </source>
</evidence>
<proteinExistence type="predicted"/>
<organism evidence="2 3">
    <name type="scientific">Adineta steineri</name>
    <dbReference type="NCBI Taxonomy" id="433720"/>
    <lineage>
        <taxon>Eukaryota</taxon>
        <taxon>Metazoa</taxon>
        <taxon>Spiralia</taxon>
        <taxon>Gnathifera</taxon>
        <taxon>Rotifera</taxon>
        <taxon>Eurotatoria</taxon>
        <taxon>Bdelloidea</taxon>
        <taxon>Adinetida</taxon>
        <taxon>Adinetidae</taxon>
        <taxon>Adineta</taxon>
    </lineage>
</organism>
<comment type="caution">
    <text evidence="2">The sequence shown here is derived from an EMBL/GenBank/DDBJ whole genome shotgun (WGS) entry which is preliminary data.</text>
</comment>
<dbReference type="InterPro" id="IPR038765">
    <property type="entry name" value="Papain-like_cys_pep_sf"/>
</dbReference>
<reference evidence="2" key="1">
    <citation type="submission" date="2021-02" db="EMBL/GenBank/DDBJ databases">
        <authorList>
            <person name="Nowell W R."/>
        </authorList>
    </citation>
    <scope>NUCLEOTIDE SEQUENCE</scope>
</reference>
<dbReference type="OrthoDB" id="10069566at2759"/>
<evidence type="ECO:0008006" key="4">
    <source>
        <dbReference type="Google" id="ProtNLM"/>
    </source>
</evidence>
<dbReference type="Proteomes" id="UP000663891">
    <property type="component" value="Unassembled WGS sequence"/>
</dbReference>
<evidence type="ECO:0000313" key="1">
    <source>
        <dbReference type="EMBL" id="CAF0938971.1"/>
    </source>
</evidence>
<dbReference type="Proteomes" id="UP000663881">
    <property type="component" value="Unassembled WGS sequence"/>
</dbReference>
<dbReference type="AlphaFoldDB" id="A0A819I793"/>